<dbReference type="GeneID" id="30024322"/>
<accession>A0A167N451</accession>
<evidence type="ECO:0000259" key="1">
    <source>
        <dbReference type="Pfam" id="PF17667"/>
    </source>
</evidence>
<dbReference type="GO" id="GO:0016301">
    <property type="term" value="F:kinase activity"/>
    <property type="evidence" value="ECO:0007669"/>
    <property type="project" value="UniProtKB-KW"/>
</dbReference>
<evidence type="ECO:0000313" key="3">
    <source>
        <dbReference type="Proteomes" id="UP000076744"/>
    </source>
</evidence>
<reference evidence="2 3" key="1">
    <citation type="journal article" date="2016" name="Genome Biol. Evol.">
        <title>Divergent and convergent evolution of fungal pathogenicity.</title>
        <authorList>
            <person name="Shang Y."/>
            <person name="Xiao G."/>
            <person name="Zheng P."/>
            <person name="Cen K."/>
            <person name="Zhan S."/>
            <person name="Wang C."/>
        </authorList>
    </citation>
    <scope>NUCLEOTIDE SEQUENCE [LARGE SCALE GENOMIC DNA]</scope>
    <source>
        <strain evidence="2 3">ARSEF 2679</strain>
    </source>
</reference>
<dbReference type="InterPro" id="IPR011009">
    <property type="entry name" value="Kinase-like_dom_sf"/>
</dbReference>
<name>A0A167N451_CORFA</name>
<keyword evidence="2" id="KW-0418">Kinase</keyword>
<proteinExistence type="predicted"/>
<keyword evidence="2" id="KW-0808">Transferase</keyword>
<dbReference type="OrthoDB" id="5584477at2759"/>
<dbReference type="Pfam" id="PF17667">
    <property type="entry name" value="Pkinase_fungal"/>
    <property type="match status" value="1"/>
</dbReference>
<organism evidence="2 3">
    <name type="scientific">Cordyceps fumosorosea (strain ARSEF 2679)</name>
    <name type="common">Isaria fumosorosea</name>
    <dbReference type="NCBI Taxonomy" id="1081104"/>
    <lineage>
        <taxon>Eukaryota</taxon>
        <taxon>Fungi</taxon>
        <taxon>Dikarya</taxon>
        <taxon>Ascomycota</taxon>
        <taxon>Pezizomycotina</taxon>
        <taxon>Sordariomycetes</taxon>
        <taxon>Hypocreomycetidae</taxon>
        <taxon>Hypocreales</taxon>
        <taxon>Cordycipitaceae</taxon>
        <taxon>Cordyceps</taxon>
    </lineage>
</organism>
<dbReference type="EMBL" id="AZHB01000026">
    <property type="protein sequence ID" value="OAA55109.1"/>
    <property type="molecule type" value="Genomic_DNA"/>
</dbReference>
<feature type="domain" description="Fungal-type protein kinase" evidence="1">
    <location>
        <begin position="115"/>
        <end position="173"/>
    </location>
</feature>
<protein>
    <submittedName>
        <fullName evidence="2">Protein kinase-like domain protein</fullName>
    </submittedName>
</protein>
<dbReference type="InterPro" id="IPR040976">
    <property type="entry name" value="Pkinase_fungal"/>
</dbReference>
<sequence length="197" mass="21647">MAVPPPPPPYENDPDFLAELAKIRSEAMSGPYSEHLIRIFHRCNEVFQLSISQLQQLTAQSHEAMVLLRPPLLDDASSRLSVLFHLQLPAQESHWSSAHTLPTGTCCSAQACYTATRRGMLIDFDAALDTSAARQSNNNVAGTLEYMAVGLAREQGPHTYRHDLESLFYVLLHAVASSCDGTLPATSRLARWASADD</sequence>
<gene>
    <name evidence="2" type="ORF">ISF_08030</name>
</gene>
<dbReference type="AlphaFoldDB" id="A0A167N451"/>
<dbReference type="STRING" id="1081104.A0A167N451"/>
<comment type="caution">
    <text evidence="2">The sequence shown here is derived from an EMBL/GenBank/DDBJ whole genome shotgun (WGS) entry which is preliminary data.</text>
</comment>
<keyword evidence="3" id="KW-1185">Reference proteome</keyword>
<evidence type="ECO:0000313" key="2">
    <source>
        <dbReference type="EMBL" id="OAA55109.1"/>
    </source>
</evidence>
<dbReference type="PANTHER" id="PTHR38248:SF2">
    <property type="entry name" value="FUNK1 11"/>
    <property type="match status" value="1"/>
</dbReference>
<dbReference type="PANTHER" id="PTHR38248">
    <property type="entry name" value="FUNK1 6"/>
    <property type="match status" value="1"/>
</dbReference>
<dbReference type="Gene3D" id="1.10.510.10">
    <property type="entry name" value="Transferase(Phosphotransferase) domain 1"/>
    <property type="match status" value="1"/>
</dbReference>
<dbReference type="SUPFAM" id="SSF56112">
    <property type="entry name" value="Protein kinase-like (PK-like)"/>
    <property type="match status" value="1"/>
</dbReference>
<dbReference type="Proteomes" id="UP000076744">
    <property type="component" value="Unassembled WGS sequence"/>
</dbReference>
<dbReference type="RefSeq" id="XP_018701119.1">
    <property type="nucleotide sequence ID" value="XM_018851633.1"/>
</dbReference>